<accession>A0A1W1IA46</accession>
<organism evidence="2 3">
    <name type="scientific">Nitrospira japonica</name>
    <dbReference type="NCBI Taxonomy" id="1325564"/>
    <lineage>
        <taxon>Bacteria</taxon>
        <taxon>Pseudomonadati</taxon>
        <taxon>Nitrospirota</taxon>
        <taxon>Nitrospiria</taxon>
        <taxon>Nitrospirales</taxon>
        <taxon>Nitrospiraceae</taxon>
        <taxon>Nitrospira</taxon>
    </lineage>
</organism>
<dbReference type="SUPFAM" id="SSF46955">
    <property type="entry name" value="Putative DNA-binding domain"/>
    <property type="match status" value="1"/>
</dbReference>
<dbReference type="AlphaFoldDB" id="A0A1W1IA46"/>
<dbReference type="OrthoDB" id="597977at2"/>
<gene>
    <name evidence="2" type="ORF">NSJP_3750</name>
</gene>
<dbReference type="InterPro" id="IPR041657">
    <property type="entry name" value="HTH_17"/>
</dbReference>
<reference evidence="2 3" key="1">
    <citation type="submission" date="2017-03" db="EMBL/GenBank/DDBJ databases">
        <authorList>
            <person name="Afonso C.L."/>
            <person name="Miller P.J."/>
            <person name="Scott M.A."/>
            <person name="Spackman E."/>
            <person name="Goraichik I."/>
            <person name="Dimitrov K.M."/>
            <person name="Suarez D.L."/>
            <person name="Swayne D.E."/>
        </authorList>
    </citation>
    <scope>NUCLEOTIDE SEQUENCE [LARGE SCALE GENOMIC DNA]</scope>
    <source>
        <strain evidence="2">Genome sequencing of Nitrospira japonica strain NJ11</strain>
    </source>
</reference>
<dbReference type="InterPro" id="IPR009061">
    <property type="entry name" value="DNA-bd_dom_put_sf"/>
</dbReference>
<dbReference type="EMBL" id="LT828648">
    <property type="protein sequence ID" value="SLM49917.1"/>
    <property type="molecule type" value="Genomic_DNA"/>
</dbReference>
<feature type="domain" description="Helix-turn-helix" evidence="1">
    <location>
        <begin position="3"/>
        <end position="46"/>
    </location>
</feature>
<sequence>MTLMTISEAARFLRLSKRTLYQRTDIPRIRYGHRIMFVKEDLEAWIGVLRDGCVTREIAETGRQQSTVDPISPKVYHRNPLFISPSQK</sequence>
<dbReference type="Pfam" id="PF12728">
    <property type="entry name" value="HTH_17"/>
    <property type="match status" value="1"/>
</dbReference>
<dbReference type="RefSeq" id="WP_080888096.1">
    <property type="nucleotide sequence ID" value="NZ_LT828648.1"/>
</dbReference>
<dbReference type="KEGG" id="nja:NSJP_3750"/>
<keyword evidence="3" id="KW-1185">Reference proteome</keyword>
<protein>
    <submittedName>
        <fullName evidence="2">Putative Excisionase</fullName>
    </submittedName>
</protein>
<name>A0A1W1IA46_9BACT</name>
<evidence type="ECO:0000259" key="1">
    <source>
        <dbReference type="Pfam" id="PF12728"/>
    </source>
</evidence>
<proteinExistence type="predicted"/>
<dbReference type="Proteomes" id="UP000192042">
    <property type="component" value="Chromosome I"/>
</dbReference>
<evidence type="ECO:0000313" key="2">
    <source>
        <dbReference type="EMBL" id="SLM49917.1"/>
    </source>
</evidence>
<evidence type="ECO:0000313" key="3">
    <source>
        <dbReference type="Proteomes" id="UP000192042"/>
    </source>
</evidence>
<dbReference type="STRING" id="1325564.NSJP_3750"/>